<feature type="region of interest" description="Disordered" evidence="1">
    <location>
        <begin position="99"/>
        <end position="150"/>
    </location>
</feature>
<evidence type="ECO:0000256" key="1">
    <source>
        <dbReference type="SAM" id="MobiDB-lite"/>
    </source>
</evidence>
<feature type="compositionally biased region" description="Polar residues" evidence="1">
    <location>
        <begin position="111"/>
        <end position="120"/>
    </location>
</feature>
<feature type="compositionally biased region" description="Low complexity" evidence="1">
    <location>
        <begin position="428"/>
        <end position="446"/>
    </location>
</feature>
<proteinExistence type="predicted"/>
<keyword evidence="3" id="KW-1185">Reference proteome</keyword>
<feature type="region of interest" description="Disordered" evidence="1">
    <location>
        <begin position="168"/>
        <end position="270"/>
    </location>
</feature>
<protein>
    <submittedName>
        <fullName evidence="2">Uncharacterized protein</fullName>
    </submittedName>
</protein>
<dbReference type="AlphaFoldDB" id="S8E138"/>
<dbReference type="EMBL" id="KE504164">
    <property type="protein sequence ID" value="EPS98512.1"/>
    <property type="molecule type" value="Genomic_DNA"/>
</dbReference>
<sequence length="549" mass="58096">MPSQSTNGGNNNNNRDREPRNPNNHTGSSSHNRNNSRTDSDDHDGLRTFNWGLLTGSLRTSLATALRYLTTSGSAAVLQDEAAFALDRFTAGQVANARRAGALPRRGQAARGSQRTQVQSPPRAHATQEADAPRGSANPQPSSNPPRRPLQREYAFYGADDLERAQRWNRQGGPDPMWNPPEAAPWARPNLSGTITAARASSRRNAPANTGSAPQDSSSDAPGPAPASGASNAPTPGPSNRPSASGSSNRPSAPAPARAQPHQPAAAAAANAPYDFRANATRLLSSPEGIAALVAAADHRTIIRAFLNTEAGPRALIDVAGARGLAALLMEHEDGVRAIAAAAERHWHAADLQRQRMARVLRHVEPAPLRREASNWEGGAGEGEPAPEEPVQEQPVSINEFLDDVSMVDSEEDARSLLGDAAGSDVGSPSPAAEPSQPPALASAPKPDSPTRGTKRTREEEPQEEAEAVPSTEGRRVLRRRLSDGSAVTSLRPAPSRLEPSMPPPRARSEPAPAIGSAREAAINIEDLDEVSSKRRMRSPRAKSDHAPL</sequence>
<dbReference type="Proteomes" id="UP000015241">
    <property type="component" value="Unassembled WGS sequence"/>
</dbReference>
<accession>S8E138</accession>
<feature type="region of interest" description="Disordered" evidence="1">
    <location>
        <begin position="371"/>
        <end position="394"/>
    </location>
</feature>
<dbReference type="InParanoid" id="S8E138"/>
<evidence type="ECO:0000313" key="2">
    <source>
        <dbReference type="EMBL" id="EPS98512.1"/>
    </source>
</evidence>
<evidence type="ECO:0000313" key="3">
    <source>
        <dbReference type="Proteomes" id="UP000015241"/>
    </source>
</evidence>
<feature type="region of interest" description="Disordered" evidence="1">
    <location>
        <begin position="419"/>
        <end position="549"/>
    </location>
</feature>
<dbReference type="OrthoDB" id="10672437at2759"/>
<organism evidence="2 3">
    <name type="scientific">Fomitopsis schrenkii</name>
    <name type="common">Brown rot fungus</name>
    <dbReference type="NCBI Taxonomy" id="2126942"/>
    <lineage>
        <taxon>Eukaryota</taxon>
        <taxon>Fungi</taxon>
        <taxon>Dikarya</taxon>
        <taxon>Basidiomycota</taxon>
        <taxon>Agaricomycotina</taxon>
        <taxon>Agaricomycetes</taxon>
        <taxon>Polyporales</taxon>
        <taxon>Fomitopsis</taxon>
    </lineage>
</organism>
<feature type="compositionally biased region" description="Polar residues" evidence="1">
    <location>
        <begin position="25"/>
        <end position="35"/>
    </location>
</feature>
<dbReference type="HOGENOM" id="CLU_496098_0_0_1"/>
<reference evidence="2 3" key="1">
    <citation type="journal article" date="2012" name="Science">
        <title>The Paleozoic origin of enzymatic lignin decomposition reconstructed from 31 fungal genomes.</title>
        <authorList>
            <person name="Floudas D."/>
            <person name="Binder M."/>
            <person name="Riley R."/>
            <person name="Barry K."/>
            <person name="Blanchette R.A."/>
            <person name="Henrissat B."/>
            <person name="Martinez A.T."/>
            <person name="Otillar R."/>
            <person name="Spatafora J.W."/>
            <person name="Yadav J.S."/>
            <person name="Aerts A."/>
            <person name="Benoit I."/>
            <person name="Boyd A."/>
            <person name="Carlson A."/>
            <person name="Copeland A."/>
            <person name="Coutinho P.M."/>
            <person name="de Vries R.P."/>
            <person name="Ferreira P."/>
            <person name="Findley K."/>
            <person name="Foster B."/>
            <person name="Gaskell J."/>
            <person name="Glotzer D."/>
            <person name="Gorecki P."/>
            <person name="Heitman J."/>
            <person name="Hesse C."/>
            <person name="Hori C."/>
            <person name="Igarashi K."/>
            <person name="Jurgens J.A."/>
            <person name="Kallen N."/>
            <person name="Kersten P."/>
            <person name="Kohler A."/>
            <person name="Kuees U."/>
            <person name="Kumar T.K.A."/>
            <person name="Kuo A."/>
            <person name="LaButti K."/>
            <person name="Larrondo L.F."/>
            <person name="Lindquist E."/>
            <person name="Ling A."/>
            <person name="Lombard V."/>
            <person name="Lucas S."/>
            <person name="Lundell T."/>
            <person name="Martin R."/>
            <person name="McLaughlin D.J."/>
            <person name="Morgenstern I."/>
            <person name="Morin E."/>
            <person name="Murat C."/>
            <person name="Nagy L.G."/>
            <person name="Nolan M."/>
            <person name="Ohm R.A."/>
            <person name="Patyshakuliyeva A."/>
            <person name="Rokas A."/>
            <person name="Ruiz-Duenas F.J."/>
            <person name="Sabat G."/>
            <person name="Salamov A."/>
            <person name="Samejima M."/>
            <person name="Schmutz J."/>
            <person name="Slot J.C."/>
            <person name="St John F."/>
            <person name="Stenlid J."/>
            <person name="Sun H."/>
            <person name="Sun S."/>
            <person name="Syed K."/>
            <person name="Tsang A."/>
            <person name="Wiebenga A."/>
            <person name="Young D."/>
            <person name="Pisabarro A."/>
            <person name="Eastwood D.C."/>
            <person name="Martin F."/>
            <person name="Cullen D."/>
            <person name="Grigoriev I.V."/>
            <person name="Hibbett D.S."/>
        </authorList>
    </citation>
    <scope>NUCLEOTIDE SEQUENCE</scope>
    <source>
        <strain evidence="3">FP-58527</strain>
    </source>
</reference>
<name>S8E138_FOMSC</name>
<gene>
    <name evidence="2" type="ORF">FOMPIDRAFT_1017596</name>
</gene>
<feature type="region of interest" description="Disordered" evidence="1">
    <location>
        <begin position="1"/>
        <end position="44"/>
    </location>
</feature>
<feature type="compositionally biased region" description="Low complexity" evidence="1">
    <location>
        <begin position="197"/>
        <end position="270"/>
    </location>
</feature>